<evidence type="ECO:0000313" key="1">
    <source>
        <dbReference type="EMBL" id="KAG8547759.1"/>
    </source>
</evidence>
<comment type="caution">
    <text evidence="1">The sequence shown here is derived from an EMBL/GenBank/DDBJ whole genome shotgun (WGS) entry which is preliminary data.</text>
</comment>
<dbReference type="Proteomes" id="UP000824782">
    <property type="component" value="Unassembled WGS sequence"/>
</dbReference>
<dbReference type="EMBL" id="WNYA01000627">
    <property type="protein sequence ID" value="KAG8547759.1"/>
    <property type="molecule type" value="Genomic_DNA"/>
</dbReference>
<name>A0AAV6ZEF6_ENGPU</name>
<accession>A0AAV6ZEF6</accession>
<sequence>MVVFQPHSFSGGKGLSAGIAVKVSLLLVSGLFHLKIHNFSDAPEPNQSGGVEIGNRDFPCPRSYRQGDGHVFRTSSSRECILWSNGWYYCTGILTPVVTFASQPFLKESGSLAC</sequence>
<protein>
    <submittedName>
        <fullName evidence="1">Uncharacterized protein</fullName>
    </submittedName>
</protein>
<keyword evidence="2" id="KW-1185">Reference proteome</keyword>
<dbReference type="AlphaFoldDB" id="A0AAV6ZEF6"/>
<reference evidence="1" key="1">
    <citation type="thesis" date="2020" institute="ProQuest LLC" country="789 East Eisenhower Parkway, Ann Arbor, MI, USA">
        <title>Comparative Genomics and Chromosome Evolution.</title>
        <authorList>
            <person name="Mudd A.B."/>
        </authorList>
    </citation>
    <scope>NUCLEOTIDE SEQUENCE</scope>
    <source>
        <strain evidence="1">237g6f4</strain>
        <tissue evidence="1">Blood</tissue>
    </source>
</reference>
<proteinExistence type="predicted"/>
<evidence type="ECO:0000313" key="2">
    <source>
        <dbReference type="Proteomes" id="UP000824782"/>
    </source>
</evidence>
<organism evidence="1 2">
    <name type="scientific">Engystomops pustulosus</name>
    <name type="common">Tungara frog</name>
    <name type="synonym">Physalaemus pustulosus</name>
    <dbReference type="NCBI Taxonomy" id="76066"/>
    <lineage>
        <taxon>Eukaryota</taxon>
        <taxon>Metazoa</taxon>
        <taxon>Chordata</taxon>
        <taxon>Craniata</taxon>
        <taxon>Vertebrata</taxon>
        <taxon>Euteleostomi</taxon>
        <taxon>Amphibia</taxon>
        <taxon>Batrachia</taxon>
        <taxon>Anura</taxon>
        <taxon>Neobatrachia</taxon>
        <taxon>Hyloidea</taxon>
        <taxon>Leptodactylidae</taxon>
        <taxon>Leiuperinae</taxon>
        <taxon>Engystomops</taxon>
    </lineage>
</organism>
<gene>
    <name evidence="1" type="ORF">GDO81_027618</name>
</gene>